<keyword evidence="1" id="KW-0812">Transmembrane</keyword>
<feature type="transmembrane region" description="Helical" evidence="1">
    <location>
        <begin position="230"/>
        <end position="250"/>
    </location>
</feature>
<keyword evidence="1" id="KW-1133">Transmembrane helix</keyword>
<gene>
    <name evidence="2" type="ORF">A2Y57_03240</name>
</gene>
<dbReference type="AlphaFoldDB" id="A0A1G1W6A6"/>
<evidence type="ECO:0000313" key="2">
    <source>
        <dbReference type="EMBL" id="OGY23120.1"/>
    </source>
</evidence>
<reference evidence="2 3" key="1">
    <citation type="journal article" date="2016" name="Nat. Commun.">
        <title>Thousands of microbial genomes shed light on interconnected biogeochemical processes in an aquifer system.</title>
        <authorList>
            <person name="Anantharaman K."/>
            <person name="Brown C.T."/>
            <person name="Hug L.A."/>
            <person name="Sharon I."/>
            <person name="Castelle C.J."/>
            <person name="Probst A.J."/>
            <person name="Thomas B.C."/>
            <person name="Singh A."/>
            <person name="Wilkins M.J."/>
            <person name="Karaoz U."/>
            <person name="Brodie E.L."/>
            <person name="Williams K.H."/>
            <person name="Hubbard S.S."/>
            <person name="Banfield J.F."/>
        </authorList>
    </citation>
    <scope>NUCLEOTIDE SEQUENCE [LARGE SCALE GENOMIC DNA]</scope>
</reference>
<feature type="transmembrane region" description="Helical" evidence="1">
    <location>
        <begin position="262"/>
        <end position="283"/>
    </location>
</feature>
<accession>A0A1G1W6A6</accession>
<feature type="transmembrane region" description="Helical" evidence="1">
    <location>
        <begin position="323"/>
        <end position="344"/>
    </location>
</feature>
<keyword evidence="1" id="KW-0472">Membrane</keyword>
<evidence type="ECO:0000256" key="1">
    <source>
        <dbReference type="SAM" id="Phobius"/>
    </source>
</evidence>
<name>A0A1G1W6A6_9BACT</name>
<sequence length="362" mass="40528">MSKFFAGILLFFFSIILLFILLGSVIKATILSPDFYNQTLKKSQFFSKILSLDLIDLARKTYMGNVQDESAQRALTLFAPAMQKSVSEKYLEETSSKIFDNLLNFITKENSSLDLTIDLKEIKGNFINNTGNAILEYYKSLPICTDAQALKILNSNAEPNCQIKEIAPEKFVDQYRIPLSEQIQAGFPEKVDILELGDTEGGTVTPQEIKQQNLEGLENFRKAYKIFKQVLGIVTVIVIILLVLVVAILFKSLKSLFRFIGNGLFWPMLLPTLIATLIMFYSPHNIQNILEQTDTILRALDPVLAAPIIDLILTTVKEFASKLLFFSLPILIVGIVLFASSFFLPTHSSTKIPEPVKGVKGS</sequence>
<dbReference type="EMBL" id="MHCQ01000046">
    <property type="protein sequence ID" value="OGY23120.1"/>
    <property type="molecule type" value="Genomic_DNA"/>
</dbReference>
<organism evidence="2 3">
    <name type="scientific">Candidatus Woykebacteria bacterium RBG_13_40_7b</name>
    <dbReference type="NCBI Taxonomy" id="1802594"/>
    <lineage>
        <taxon>Bacteria</taxon>
        <taxon>Candidatus Woykeibacteriota</taxon>
    </lineage>
</organism>
<dbReference type="Proteomes" id="UP000177103">
    <property type="component" value="Unassembled WGS sequence"/>
</dbReference>
<evidence type="ECO:0000313" key="3">
    <source>
        <dbReference type="Proteomes" id="UP000177103"/>
    </source>
</evidence>
<protein>
    <submittedName>
        <fullName evidence="2">Uncharacterized protein</fullName>
    </submittedName>
</protein>
<comment type="caution">
    <text evidence="2">The sequence shown here is derived from an EMBL/GenBank/DDBJ whole genome shotgun (WGS) entry which is preliminary data.</text>
</comment>
<proteinExistence type="predicted"/>